<proteinExistence type="predicted"/>
<name>A0A6C0JLH0_9ZZZZ</name>
<dbReference type="AlphaFoldDB" id="A0A6C0JLH0"/>
<reference evidence="1" key="1">
    <citation type="journal article" date="2020" name="Nature">
        <title>Giant virus diversity and host interactions through global metagenomics.</title>
        <authorList>
            <person name="Schulz F."/>
            <person name="Roux S."/>
            <person name="Paez-Espino D."/>
            <person name="Jungbluth S."/>
            <person name="Walsh D.A."/>
            <person name="Denef V.J."/>
            <person name="McMahon K.D."/>
            <person name="Konstantinidis K.T."/>
            <person name="Eloe-Fadrosh E.A."/>
            <person name="Kyrpides N.C."/>
            <person name="Woyke T."/>
        </authorList>
    </citation>
    <scope>NUCLEOTIDE SEQUENCE</scope>
    <source>
        <strain evidence="1">GVMAG-M-3300027736-24</strain>
    </source>
</reference>
<accession>A0A6C0JLH0</accession>
<evidence type="ECO:0000313" key="1">
    <source>
        <dbReference type="EMBL" id="QHU05881.1"/>
    </source>
</evidence>
<protein>
    <submittedName>
        <fullName evidence="1">Uncharacterized protein</fullName>
    </submittedName>
</protein>
<organism evidence="1">
    <name type="scientific">viral metagenome</name>
    <dbReference type="NCBI Taxonomy" id="1070528"/>
    <lineage>
        <taxon>unclassified sequences</taxon>
        <taxon>metagenomes</taxon>
        <taxon>organismal metagenomes</taxon>
    </lineage>
</organism>
<dbReference type="EMBL" id="MN740423">
    <property type="protein sequence ID" value="QHU05881.1"/>
    <property type="molecule type" value="Genomic_DNA"/>
</dbReference>
<sequence length="118" mass="14063">MRIKLCIQYKAEREDMCRKIIEILQLDSNNSFLLLELDADIDKQTRILDMKEEIRKIFACSEISSFKPNFECKRPYLNIIRGILRKQGYTFLSTDIDLKINDVVKRTIKYIVLRNITE</sequence>